<dbReference type="AlphaFoldDB" id="A0A8J7VYA7"/>
<sequence length="242" mass="26676">MKLYVVGLGPGAWDQMTKQAVDALEECDVITGYEIYVDLIRERFQHKNLITTPMKKEAERCHIAVKEVLKGQTAAMVCSGDAGVYGMAGLVYEIAQQYDPIEIVVIPGITAACSGAAVLGAPLIHDFVVISLSDLLTPWSLIEKRIACAAMADFVICFYNPSSIKRKDYLKNACEIILNYQKESTMCGFVKNIGRTGETGRILTLDELKDTQVDMFTTVYVGNSKTREIDGKLVTPRGYTIT</sequence>
<evidence type="ECO:0000256" key="3">
    <source>
        <dbReference type="ARBA" id="ARBA00022603"/>
    </source>
</evidence>
<dbReference type="Pfam" id="PF00590">
    <property type="entry name" value="TP_methylase"/>
    <property type="match status" value="1"/>
</dbReference>
<dbReference type="Gene3D" id="3.40.1010.10">
    <property type="entry name" value="Cobalt-precorrin-4 Transmethylase, Domain 1"/>
    <property type="match status" value="1"/>
</dbReference>
<dbReference type="CDD" id="cd11646">
    <property type="entry name" value="Precorrin_3B_C17_MT"/>
    <property type="match status" value="1"/>
</dbReference>
<evidence type="ECO:0000313" key="8">
    <source>
        <dbReference type="Proteomes" id="UP000675664"/>
    </source>
</evidence>
<dbReference type="InterPro" id="IPR051810">
    <property type="entry name" value="Precorrin_MeTrfase"/>
</dbReference>
<dbReference type="Gene3D" id="3.30.950.10">
    <property type="entry name" value="Methyltransferase, Cobalt-precorrin-4 Transmethylase, Domain 2"/>
    <property type="match status" value="1"/>
</dbReference>
<evidence type="ECO:0000259" key="6">
    <source>
        <dbReference type="PROSITE" id="PS50965"/>
    </source>
</evidence>
<evidence type="ECO:0000256" key="2">
    <source>
        <dbReference type="ARBA" id="ARBA00022573"/>
    </source>
</evidence>
<dbReference type="InterPro" id="IPR014777">
    <property type="entry name" value="4pyrrole_Mease_sub1"/>
</dbReference>
<dbReference type="EC" id="2.1.1.131" evidence="7"/>
<dbReference type="GO" id="GO:0030789">
    <property type="term" value="F:precorrin-3B C17-methyltransferase activity"/>
    <property type="evidence" value="ECO:0007669"/>
    <property type="project" value="UniProtKB-EC"/>
</dbReference>
<evidence type="ECO:0000256" key="5">
    <source>
        <dbReference type="ARBA" id="ARBA00022691"/>
    </source>
</evidence>
<dbReference type="InterPro" id="IPR000878">
    <property type="entry name" value="4pyrrol_Mease"/>
</dbReference>
<keyword evidence="2" id="KW-0169">Cobalamin biosynthesis</keyword>
<dbReference type="EMBL" id="JAGSND010000003">
    <property type="protein sequence ID" value="MBR0597332.1"/>
    <property type="molecule type" value="Genomic_DNA"/>
</dbReference>
<evidence type="ECO:0000256" key="1">
    <source>
        <dbReference type="ARBA" id="ARBA00004953"/>
    </source>
</evidence>
<name>A0A8J7VYA7_9FIRM</name>
<evidence type="ECO:0000256" key="4">
    <source>
        <dbReference type="ARBA" id="ARBA00022679"/>
    </source>
</evidence>
<dbReference type="Proteomes" id="UP000675664">
    <property type="component" value="Unassembled WGS sequence"/>
</dbReference>
<feature type="domain" description="NERD" evidence="6">
    <location>
        <begin position="193"/>
        <end position="242"/>
    </location>
</feature>
<proteinExistence type="predicted"/>
<protein>
    <submittedName>
        <fullName evidence="7">Precorrin-3B C(17)-methyltransferase</fullName>
        <ecNumber evidence="7">2.1.1.131</ecNumber>
    </submittedName>
</protein>
<reference evidence="7" key="2">
    <citation type="submission" date="2021-04" db="EMBL/GenBank/DDBJ databases">
        <authorList>
            <person name="Liu J."/>
        </authorList>
    </citation>
    <scope>NUCLEOTIDE SEQUENCE</scope>
    <source>
        <strain evidence="7">BAD-6</strain>
    </source>
</reference>
<comment type="pathway">
    <text evidence="1">Cofactor biosynthesis; adenosylcobalamin biosynthesis.</text>
</comment>
<evidence type="ECO:0000313" key="7">
    <source>
        <dbReference type="EMBL" id="MBR0597332.1"/>
    </source>
</evidence>
<keyword evidence="3 7" id="KW-0489">Methyltransferase</keyword>
<keyword evidence="5" id="KW-0949">S-adenosyl-L-methionine</keyword>
<dbReference type="GO" id="GO:0032259">
    <property type="term" value="P:methylation"/>
    <property type="evidence" value="ECO:0007669"/>
    <property type="project" value="UniProtKB-KW"/>
</dbReference>
<dbReference type="NCBIfam" id="TIGR01466">
    <property type="entry name" value="cobJ_cbiH"/>
    <property type="match status" value="1"/>
</dbReference>
<accession>A0A8J7VYA7</accession>
<keyword evidence="4 7" id="KW-0808">Transferase</keyword>
<dbReference type="InterPro" id="IPR014776">
    <property type="entry name" value="4pyrrole_Mease_sub2"/>
</dbReference>
<dbReference type="RefSeq" id="WP_227017470.1">
    <property type="nucleotide sequence ID" value="NZ_JAGSND010000003.1"/>
</dbReference>
<comment type="caution">
    <text evidence="7">The sequence shown here is derived from an EMBL/GenBank/DDBJ whole genome shotgun (WGS) entry which is preliminary data.</text>
</comment>
<dbReference type="InterPro" id="IPR011528">
    <property type="entry name" value="NERD"/>
</dbReference>
<dbReference type="PANTHER" id="PTHR47036:SF1">
    <property type="entry name" value="COBALT-FACTOR III C(17)-METHYLTRANSFERASE-RELATED"/>
    <property type="match status" value="1"/>
</dbReference>
<dbReference type="GO" id="GO:0009236">
    <property type="term" value="P:cobalamin biosynthetic process"/>
    <property type="evidence" value="ECO:0007669"/>
    <property type="project" value="UniProtKB-UniPathway"/>
</dbReference>
<keyword evidence="8" id="KW-1185">Reference proteome</keyword>
<gene>
    <name evidence="7" type="primary">cobJ</name>
    <name evidence="7" type="ORF">KCX82_05580</name>
</gene>
<dbReference type="SUPFAM" id="SSF53790">
    <property type="entry name" value="Tetrapyrrole methylase"/>
    <property type="match status" value="1"/>
</dbReference>
<organism evidence="7 8">
    <name type="scientific">Sinanaerobacter chloroacetimidivorans</name>
    <dbReference type="NCBI Taxonomy" id="2818044"/>
    <lineage>
        <taxon>Bacteria</taxon>
        <taxon>Bacillati</taxon>
        <taxon>Bacillota</taxon>
        <taxon>Clostridia</taxon>
        <taxon>Peptostreptococcales</taxon>
        <taxon>Anaerovoracaceae</taxon>
        <taxon>Sinanaerobacter</taxon>
    </lineage>
</organism>
<dbReference type="PANTHER" id="PTHR47036">
    <property type="entry name" value="COBALT-FACTOR III C(17)-METHYLTRANSFERASE-RELATED"/>
    <property type="match status" value="1"/>
</dbReference>
<dbReference type="InterPro" id="IPR006363">
    <property type="entry name" value="Cbl_synth_CobJ/CibH_dom"/>
</dbReference>
<dbReference type="InterPro" id="IPR035996">
    <property type="entry name" value="4pyrrol_Methylase_sf"/>
</dbReference>
<dbReference type="PROSITE" id="PS50965">
    <property type="entry name" value="NERD"/>
    <property type="match status" value="1"/>
</dbReference>
<reference evidence="7" key="1">
    <citation type="submission" date="2021-04" db="EMBL/GenBank/DDBJ databases">
        <title>Sinoanaerobacter chloroacetimidivorans sp. nov., an obligate anaerobic bacterium isolated from anaerobic sludge.</title>
        <authorList>
            <person name="Bao Y."/>
        </authorList>
    </citation>
    <scope>NUCLEOTIDE SEQUENCE</scope>
    <source>
        <strain evidence="7">BAD-6</strain>
    </source>
</reference>
<dbReference type="UniPathway" id="UPA00148"/>